<dbReference type="EMBL" id="BLJE01000002">
    <property type="protein sequence ID" value="GFE65009.1"/>
    <property type="molecule type" value="Genomic_DNA"/>
</dbReference>
<keyword evidence="1" id="KW-1133">Transmembrane helix</keyword>
<evidence type="ECO:0000313" key="2">
    <source>
        <dbReference type="EMBL" id="GFE65009.1"/>
    </source>
</evidence>
<protein>
    <recommendedName>
        <fullName evidence="4">GntP family permease</fullName>
    </recommendedName>
</protein>
<feature type="transmembrane region" description="Helical" evidence="1">
    <location>
        <begin position="51"/>
        <end position="72"/>
    </location>
</feature>
<keyword evidence="3" id="KW-1185">Reference proteome</keyword>
<dbReference type="GO" id="GO:0015128">
    <property type="term" value="F:gluconate transmembrane transporter activity"/>
    <property type="evidence" value="ECO:0007669"/>
    <property type="project" value="InterPro"/>
</dbReference>
<keyword evidence="1" id="KW-0812">Transmembrane</keyword>
<dbReference type="AlphaFoldDB" id="A0A6N6JHY3"/>
<name>A0A6N6JHY3_9RHOB</name>
<dbReference type="RefSeq" id="WP_243144892.1">
    <property type="nucleotide sequence ID" value="NZ_BLJE01000002.1"/>
</dbReference>
<dbReference type="PANTHER" id="PTHR30354:SF7">
    <property type="entry name" value="BLL7963 PROTEIN"/>
    <property type="match status" value="1"/>
</dbReference>
<evidence type="ECO:0008006" key="4">
    <source>
        <dbReference type="Google" id="ProtNLM"/>
    </source>
</evidence>
<evidence type="ECO:0000313" key="3">
    <source>
        <dbReference type="Proteomes" id="UP000436822"/>
    </source>
</evidence>
<comment type="caution">
    <text evidence="2">The sequence shown here is derived from an EMBL/GenBank/DDBJ whole genome shotgun (WGS) entry which is preliminary data.</text>
</comment>
<gene>
    <name evidence="2" type="ORF">KIN_20830</name>
</gene>
<dbReference type="PANTHER" id="PTHR30354">
    <property type="entry name" value="GNT FAMILY GLUCONATE TRANSPORTER"/>
    <property type="match status" value="1"/>
</dbReference>
<dbReference type="InterPro" id="IPR003474">
    <property type="entry name" value="Glcn_transporter"/>
</dbReference>
<dbReference type="Proteomes" id="UP000436822">
    <property type="component" value="Unassembled WGS sequence"/>
</dbReference>
<evidence type="ECO:0000256" key="1">
    <source>
        <dbReference type="SAM" id="Phobius"/>
    </source>
</evidence>
<organism evidence="2 3">
    <name type="scientific">Litoreibacter roseus</name>
    <dbReference type="NCBI Taxonomy" id="2601869"/>
    <lineage>
        <taxon>Bacteria</taxon>
        <taxon>Pseudomonadati</taxon>
        <taxon>Pseudomonadota</taxon>
        <taxon>Alphaproteobacteria</taxon>
        <taxon>Rhodobacterales</taxon>
        <taxon>Roseobacteraceae</taxon>
        <taxon>Litoreibacter</taxon>
    </lineage>
</organism>
<sequence>MPAFIPLLLPLLLLIFLSWRGGPLLLLAPVMAALAAALASLPLLASLTQIFMPALGGFVISFFPLFLLGAVFGEVMKATGAATTLAHAIADALGTRHAIAAVVLACAILTYGGISLFVVAFAVFPLAAALFTQARLSAHLIPRPSRLGHSPSP</sequence>
<dbReference type="Pfam" id="PF02447">
    <property type="entry name" value="GntP_permease"/>
    <property type="match status" value="1"/>
</dbReference>
<dbReference type="GO" id="GO:0005886">
    <property type="term" value="C:plasma membrane"/>
    <property type="evidence" value="ECO:0007669"/>
    <property type="project" value="TreeGrafter"/>
</dbReference>
<accession>A0A6N6JHY3</accession>
<proteinExistence type="predicted"/>
<keyword evidence="1" id="KW-0472">Membrane</keyword>
<reference evidence="2 3" key="1">
    <citation type="submission" date="2019-12" db="EMBL/GenBank/DDBJ databases">
        <title>Litoreibacter badius sp. nov., a novel bacteriochlorophyll a-containing bacterium in the genus Litoreibacter.</title>
        <authorList>
            <person name="Kanamuro M."/>
            <person name="Takabe Y."/>
            <person name="Mori K."/>
            <person name="Takaichi S."/>
            <person name="Hanada S."/>
        </authorList>
    </citation>
    <scope>NUCLEOTIDE SEQUENCE [LARGE SCALE GENOMIC DNA]</scope>
    <source>
        <strain evidence="2 3">K6</strain>
    </source>
</reference>